<dbReference type="Proteomes" id="UP000294588">
    <property type="component" value="Unassembled WGS sequence"/>
</dbReference>
<sequence>MSTIYIDGNSLNLEKIEEVAYKRTPIALTEACIQQVNKCRDYVEKIIDKGELVYGLNTGFGKLSSIAIPRDNIAELQVNLIRSHSTSVGPAYTVEQTRAIMLLRINVLAKGHSGIRLETLQTLVDMLNKGVHPIIPMRGSVGASGDLSPLSHLALTLIGEGEAEFEGEIISGAEAMLRAGIKPVQLQAKEGLALNNGTQVMTALGVLNLLEAERLCKYADIIAACTIDAMKGTPSAFDSLVHKLRPHKGQIASASNISNLMNNSPLRESHLNCENVQDPYSLRCTPQVHGAVRDALDYVRGVLEVEINSATDNPLIFPDEEKVISGGNFHGEPLAICLDTLALAISELASISERRIEQMLNPALNRGLNPFLAKNPGIDSGYMIVQLTAASLVSENRVLAHPACVDNIPTSANQEDFVSMGSVSANKLIQVVENVRTVLAIELMVAAQALDQRNIPSSSVLEKVKSSFRQIVPILQEDRITYPDINAAVNFLKKPTLLELVQTEGINLY</sequence>
<comment type="caution">
    <text evidence="1">The sequence shown here is derived from an EMBL/GenBank/DDBJ whole genome shotgun (WGS) entry which is preliminary data.</text>
</comment>
<protein>
    <submittedName>
        <fullName evidence="1">Histidine ammonia-lyase</fullName>
        <ecNumber evidence="1">4.3.1.3</ecNumber>
    </submittedName>
</protein>
<reference evidence="1" key="1">
    <citation type="submission" date="2019-03" db="EMBL/GenBank/DDBJ databases">
        <title>Candidatus Syntrophosphaera thermopropionivorans: a novel player in syntrophic propionate oxidation during anaerobic digestion.</title>
        <authorList>
            <person name="Dyksma S."/>
        </authorList>
    </citation>
    <scope>NUCLEOTIDE SEQUENCE</scope>
    <source>
        <strain evidence="1">W5</strain>
    </source>
</reference>
<keyword evidence="2" id="KW-1185">Reference proteome</keyword>
<proteinExistence type="predicted"/>
<dbReference type="EC" id="4.3.1.3" evidence="1"/>
<keyword evidence="1" id="KW-0456">Lyase</keyword>
<name>A0AC61QI32_9BACT</name>
<dbReference type="EMBL" id="SMOG01000022">
    <property type="protein sequence ID" value="TDF72620.1"/>
    <property type="molecule type" value="Genomic_DNA"/>
</dbReference>
<evidence type="ECO:0000313" key="2">
    <source>
        <dbReference type="Proteomes" id="UP000294588"/>
    </source>
</evidence>
<gene>
    <name evidence="1" type="primary">hutH</name>
    <name evidence="1" type="ORF">E0946_06000</name>
</gene>
<evidence type="ECO:0000313" key="1">
    <source>
        <dbReference type="EMBL" id="TDF72620.1"/>
    </source>
</evidence>
<organism evidence="1 2">
    <name type="scientific">Candidatus Syntrophosphaera thermopropionivorans</name>
    <dbReference type="NCBI Taxonomy" id="2593015"/>
    <lineage>
        <taxon>Bacteria</taxon>
        <taxon>Pseudomonadati</taxon>
        <taxon>Candidatus Cloacimonadota</taxon>
        <taxon>Candidatus Cloacimonadia</taxon>
        <taxon>Candidatus Cloacimonadales</taxon>
        <taxon>Candidatus Cloacimonadaceae</taxon>
        <taxon>Candidatus Syntrophosphaera</taxon>
    </lineage>
</organism>
<accession>A0AC61QI32</accession>